<evidence type="ECO:0000256" key="13">
    <source>
        <dbReference type="SAM" id="SignalP"/>
    </source>
</evidence>
<dbReference type="RefSeq" id="WP_116007956.1">
    <property type="nucleotide sequence ID" value="NZ_QUOU01000001.1"/>
</dbReference>
<organism evidence="16 17">
    <name type="scientific">Thalassotalea euphylliae</name>
    <dbReference type="NCBI Taxonomy" id="1655234"/>
    <lineage>
        <taxon>Bacteria</taxon>
        <taxon>Pseudomonadati</taxon>
        <taxon>Pseudomonadota</taxon>
        <taxon>Gammaproteobacteria</taxon>
        <taxon>Alteromonadales</taxon>
        <taxon>Colwelliaceae</taxon>
        <taxon>Thalassotalea</taxon>
    </lineage>
</organism>
<evidence type="ECO:0000256" key="10">
    <source>
        <dbReference type="ARBA" id="ARBA00023237"/>
    </source>
</evidence>
<protein>
    <submittedName>
        <fullName evidence="16">TonB-dependent receptor</fullName>
    </submittedName>
</protein>
<comment type="caution">
    <text evidence="16">The sequence shown here is derived from an EMBL/GenBank/DDBJ whole genome shotgun (WGS) entry which is preliminary data.</text>
</comment>
<dbReference type="InterPro" id="IPR012910">
    <property type="entry name" value="Plug_dom"/>
</dbReference>
<evidence type="ECO:0000256" key="11">
    <source>
        <dbReference type="PROSITE-ProRule" id="PRU01360"/>
    </source>
</evidence>
<dbReference type="PROSITE" id="PS52016">
    <property type="entry name" value="TONB_DEPENDENT_REC_3"/>
    <property type="match status" value="1"/>
</dbReference>
<dbReference type="Pfam" id="PF07715">
    <property type="entry name" value="Plug"/>
    <property type="match status" value="1"/>
</dbReference>
<evidence type="ECO:0000256" key="6">
    <source>
        <dbReference type="ARBA" id="ARBA00023004"/>
    </source>
</evidence>
<dbReference type="PANTHER" id="PTHR32552">
    <property type="entry name" value="FERRICHROME IRON RECEPTOR-RELATED"/>
    <property type="match status" value="1"/>
</dbReference>
<dbReference type="Pfam" id="PF00593">
    <property type="entry name" value="TonB_dep_Rec_b-barrel"/>
    <property type="match status" value="1"/>
</dbReference>
<evidence type="ECO:0000256" key="7">
    <source>
        <dbReference type="ARBA" id="ARBA00023065"/>
    </source>
</evidence>
<dbReference type="SUPFAM" id="SSF56935">
    <property type="entry name" value="Porins"/>
    <property type="match status" value="1"/>
</dbReference>
<comment type="similarity">
    <text evidence="11 12">Belongs to the TonB-dependent receptor family.</text>
</comment>
<evidence type="ECO:0000256" key="1">
    <source>
        <dbReference type="ARBA" id="ARBA00004571"/>
    </source>
</evidence>
<feature type="signal peptide" evidence="13">
    <location>
        <begin position="1"/>
        <end position="29"/>
    </location>
</feature>
<keyword evidence="8 12" id="KW-0798">TonB box</keyword>
<proteinExistence type="inferred from homology"/>
<keyword evidence="5 11" id="KW-0812">Transmembrane</keyword>
<dbReference type="Gene3D" id="2.40.170.20">
    <property type="entry name" value="TonB-dependent receptor, beta-barrel domain"/>
    <property type="match status" value="1"/>
</dbReference>
<dbReference type="InterPro" id="IPR039426">
    <property type="entry name" value="TonB-dep_rcpt-like"/>
</dbReference>
<dbReference type="InterPro" id="IPR000531">
    <property type="entry name" value="Beta-barrel_TonB"/>
</dbReference>
<gene>
    <name evidence="16" type="ORF">DXX93_09895</name>
</gene>
<name>A0A3E0TQX3_9GAMM</name>
<dbReference type="OrthoDB" id="127311at2"/>
<dbReference type="GO" id="GO:0006826">
    <property type="term" value="P:iron ion transport"/>
    <property type="evidence" value="ECO:0007669"/>
    <property type="project" value="UniProtKB-KW"/>
</dbReference>
<keyword evidence="10 11" id="KW-0998">Cell outer membrane</keyword>
<evidence type="ECO:0000256" key="4">
    <source>
        <dbReference type="ARBA" id="ARBA00022496"/>
    </source>
</evidence>
<evidence type="ECO:0000256" key="12">
    <source>
        <dbReference type="RuleBase" id="RU003357"/>
    </source>
</evidence>
<accession>A0A3E0TQX3</accession>
<feature type="domain" description="TonB-dependent receptor plug" evidence="15">
    <location>
        <begin position="54"/>
        <end position="164"/>
    </location>
</feature>
<dbReference type="PANTHER" id="PTHR32552:SF81">
    <property type="entry name" value="TONB-DEPENDENT OUTER MEMBRANE RECEPTOR"/>
    <property type="match status" value="1"/>
</dbReference>
<comment type="subcellular location">
    <subcellularLocation>
        <location evidence="1 11">Cell outer membrane</location>
        <topology evidence="1 11">Multi-pass membrane protein</topology>
    </subcellularLocation>
</comment>
<keyword evidence="7" id="KW-0406">Ion transport</keyword>
<feature type="chain" id="PRO_5017815992" evidence="13">
    <location>
        <begin position="30"/>
        <end position="765"/>
    </location>
</feature>
<evidence type="ECO:0000256" key="3">
    <source>
        <dbReference type="ARBA" id="ARBA00022452"/>
    </source>
</evidence>
<evidence type="ECO:0000256" key="5">
    <source>
        <dbReference type="ARBA" id="ARBA00022692"/>
    </source>
</evidence>
<keyword evidence="2 11" id="KW-0813">Transport</keyword>
<dbReference type="InterPro" id="IPR036942">
    <property type="entry name" value="Beta-barrel_TonB_sf"/>
</dbReference>
<evidence type="ECO:0000259" key="14">
    <source>
        <dbReference type="Pfam" id="PF00593"/>
    </source>
</evidence>
<sequence>MKLLKQSSLALCVHAALFSTSAISFGAQAQEAQADKVVGVEVIEVTARKRTENVKDVPIAVSALTPKKLEVLGSSGMDVRALSGKVPSLLIESSFGRTFPRFYIRGLGNTDFDLLASQPVSLVYDDVVLENALTKGMPMFDIERVEVLRGPQGTLFGRNTTAGIVKVQSKKPTQDFDANVSASYGTYGSTDLRLAVGGGLTDTLSGRVALLQQDRDDYIDNEAPGFEAKDQLGGYSETAGRVQLLWEPNDEFSALFNYHFRDAEADARVFRANIIKPGTNDLIDGFDRDTVFQDAASRNEQTVDMKGASLKLEYDMGDHTLTSVSGYESAEIFSVGDIDGGYGAAFLPTGSGPGVIPFPSETGARMPDHKQLTQELRISSNELGKLDYQFGLFYFDEDLTINNLSFDTLGGGAQNGIAVQNMETTAWAVFASVDYEISDRVNVNGGIRYSDDEREWDGTLVQSPFGNPSFDEVTSVDDSQVSGDLSVNYRYSDETNLYARIARGYRAPSIQGRNLLFSGNATTADSETVASIETGFKSTTADRMGRLDGSVFYYEVSDQQLTAVGGGGNLASLLNADKAVGYGFELDGEYFITPDLVVAGSVSYNNTEIQDKGLEVQACGSACTIRDPFRQVPNNFAADGDGFDEFALIDGNPLPQSPEWISNLSIRWSKELGEGELYVYSDWSYRSEVNFFLYESVEFEGDALTEGGIRVGYEWYGDDADYEVAVFGRNITDEEQLTGAIDFNNLTGYINEGRFWGVEFKANFF</sequence>
<dbReference type="GO" id="GO:0009279">
    <property type="term" value="C:cell outer membrane"/>
    <property type="evidence" value="ECO:0007669"/>
    <property type="project" value="UniProtKB-SubCell"/>
</dbReference>
<dbReference type="Proteomes" id="UP000256478">
    <property type="component" value="Unassembled WGS sequence"/>
</dbReference>
<keyword evidence="4" id="KW-0410">Iron transport</keyword>
<evidence type="ECO:0000256" key="8">
    <source>
        <dbReference type="ARBA" id="ARBA00023077"/>
    </source>
</evidence>
<dbReference type="EMBL" id="QUOU01000001">
    <property type="protein sequence ID" value="REL26853.1"/>
    <property type="molecule type" value="Genomic_DNA"/>
</dbReference>
<keyword evidence="13" id="KW-0732">Signal</keyword>
<evidence type="ECO:0000313" key="17">
    <source>
        <dbReference type="Proteomes" id="UP000256478"/>
    </source>
</evidence>
<keyword evidence="16" id="KW-0675">Receptor</keyword>
<evidence type="ECO:0000259" key="15">
    <source>
        <dbReference type="Pfam" id="PF07715"/>
    </source>
</evidence>
<evidence type="ECO:0000256" key="2">
    <source>
        <dbReference type="ARBA" id="ARBA00022448"/>
    </source>
</evidence>
<feature type="domain" description="TonB-dependent receptor-like beta-barrel" evidence="14">
    <location>
        <begin position="293"/>
        <end position="685"/>
    </location>
</feature>
<keyword evidence="6" id="KW-0408">Iron</keyword>
<reference evidence="16 17" key="1">
    <citation type="submission" date="2018-08" db="EMBL/GenBank/DDBJ databases">
        <title>Thalassotalea euphylliae genome.</title>
        <authorList>
            <person name="Summers S."/>
            <person name="Rice S.A."/>
            <person name="Freckelton M.L."/>
            <person name="Nedved B.T."/>
            <person name="Hadfield M.G."/>
        </authorList>
    </citation>
    <scope>NUCLEOTIDE SEQUENCE [LARGE SCALE GENOMIC DNA]</scope>
    <source>
        <strain evidence="16 17">H1</strain>
    </source>
</reference>
<dbReference type="AlphaFoldDB" id="A0A3E0TQX3"/>
<evidence type="ECO:0000256" key="9">
    <source>
        <dbReference type="ARBA" id="ARBA00023136"/>
    </source>
</evidence>
<evidence type="ECO:0000313" key="16">
    <source>
        <dbReference type="EMBL" id="REL26853.1"/>
    </source>
</evidence>
<keyword evidence="3 11" id="KW-1134">Transmembrane beta strand</keyword>
<keyword evidence="9 11" id="KW-0472">Membrane</keyword>